<keyword evidence="2" id="KW-1185">Reference proteome</keyword>
<name>A0ABU2RVA5_9ACTN</name>
<evidence type="ECO:0000313" key="1">
    <source>
        <dbReference type="EMBL" id="MDT0432770.1"/>
    </source>
</evidence>
<dbReference type="Proteomes" id="UP001183777">
    <property type="component" value="Unassembled WGS sequence"/>
</dbReference>
<reference evidence="2" key="1">
    <citation type="submission" date="2023-07" db="EMBL/GenBank/DDBJ databases">
        <title>30 novel species of actinomycetes from the DSMZ collection.</title>
        <authorList>
            <person name="Nouioui I."/>
        </authorList>
    </citation>
    <scope>NUCLEOTIDE SEQUENCE [LARGE SCALE GENOMIC DNA]</scope>
    <source>
        <strain evidence="2">DSM 41770</strain>
    </source>
</reference>
<comment type="caution">
    <text evidence="1">The sequence shown here is derived from an EMBL/GenBank/DDBJ whole genome shotgun (WGS) entry which is preliminary data.</text>
</comment>
<dbReference type="EMBL" id="JAVREX010000029">
    <property type="protein sequence ID" value="MDT0432770.1"/>
    <property type="molecule type" value="Genomic_DNA"/>
</dbReference>
<gene>
    <name evidence="1" type="ORF">RM649_34790</name>
</gene>
<accession>A0ABU2RVA5</accession>
<sequence>MPAYEAHMVPLLDALAVAYCEDPETVGPLLKLHAARVLRHDFAEFSESVPDHERAIRAAEADGSRDALCAELPEDVTADPQLTADDAITTATRLTHLASRIRHTRKATP</sequence>
<dbReference type="RefSeq" id="WP_311661640.1">
    <property type="nucleotide sequence ID" value="NZ_JAVREX010000029.1"/>
</dbReference>
<proteinExistence type="predicted"/>
<evidence type="ECO:0000313" key="2">
    <source>
        <dbReference type="Proteomes" id="UP001183777"/>
    </source>
</evidence>
<organism evidence="1 2">
    <name type="scientific">Streptomyces salyersiae</name>
    <dbReference type="NCBI Taxonomy" id="3075530"/>
    <lineage>
        <taxon>Bacteria</taxon>
        <taxon>Bacillati</taxon>
        <taxon>Actinomycetota</taxon>
        <taxon>Actinomycetes</taxon>
        <taxon>Kitasatosporales</taxon>
        <taxon>Streptomycetaceae</taxon>
        <taxon>Streptomyces</taxon>
    </lineage>
</organism>
<protein>
    <submittedName>
        <fullName evidence="1">Uncharacterized protein</fullName>
    </submittedName>
</protein>